<evidence type="ECO:0000256" key="4">
    <source>
        <dbReference type="ARBA" id="ARBA00015735"/>
    </source>
</evidence>
<evidence type="ECO:0000256" key="2">
    <source>
        <dbReference type="ARBA" id="ARBA00004651"/>
    </source>
</evidence>
<dbReference type="RefSeq" id="WP_044391124.1">
    <property type="nucleotide sequence ID" value="NZ_JXIQ01000019.1"/>
</dbReference>
<dbReference type="Pfam" id="PF00512">
    <property type="entry name" value="HisKA"/>
    <property type="match status" value="1"/>
</dbReference>
<feature type="domain" description="Histidine kinase" evidence="16">
    <location>
        <begin position="244"/>
        <end position="456"/>
    </location>
</feature>
<dbReference type="SUPFAM" id="SSF47384">
    <property type="entry name" value="Homodimeric domain of signal transducing histidine kinase"/>
    <property type="match status" value="1"/>
</dbReference>
<dbReference type="InterPro" id="IPR036890">
    <property type="entry name" value="HATPase_C_sf"/>
</dbReference>
<organism evidence="18 19">
    <name type="scientific">Mesobacillus subterraneus</name>
    <dbReference type="NCBI Taxonomy" id="285983"/>
    <lineage>
        <taxon>Bacteria</taxon>
        <taxon>Bacillati</taxon>
        <taxon>Bacillota</taxon>
        <taxon>Bacilli</taxon>
        <taxon>Bacillales</taxon>
        <taxon>Bacillaceae</taxon>
        <taxon>Mesobacillus</taxon>
    </lineage>
</organism>
<dbReference type="EMBL" id="JXIQ01000019">
    <property type="protein sequence ID" value="KIY23330.1"/>
    <property type="molecule type" value="Genomic_DNA"/>
</dbReference>
<feature type="transmembrane region" description="Helical" evidence="15">
    <location>
        <begin position="157"/>
        <end position="181"/>
    </location>
</feature>
<dbReference type="Pfam" id="PF00672">
    <property type="entry name" value="HAMP"/>
    <property type="match status" value="1"/>
</dbReference>
<keyword evidence="13" id="KW-0902">Two-component regulatory system</keyword>
<evidence type="ECO:0000256" key="12">
    <source>
        <dbReference type="ARBA" id="ARBA00022989"/>
    </source>
</evidence>
<keyword evidence="14 15" id="KW-0472">Membrane</keyword>
<dbReference type="Proteomes" id="UP000032512">
    <property type="component" value="Unassembled WGS sequence"/>
</dbReference>
<dbReference type="Pfam" id="PF02518">
    <property type="entry name" value="HATPase_c"/>
    <property type="match status" value="1"/>
</dbReference>
<comment type="subcellular location">
    <subcellularLocation>
        <location evidence="2">Cell membrane</location>
        <topology evidence="2">Multi-pass membrane protein</topology>
    </subcellularLocation>
</comment>
<dbReference type="SMART" id="SM00387">
    <property type="entry name" value="HATPase_c"/>
    <property type="match status" value="1"/>
</dbReference>
<dbReference type="Gene3D" id="3.30.565.10">
    <property type="entry name" value="Histidine kinase-like ATPase, C-terminal domain"/>
    <property type="match status" value="1"/>
</dbReference>
<dbReference type="GO" id="GO:0005524">
    <property type="term" value="F:ATP binding"/>
    <property type="evidence" value="ECO:0007669"/>
    <property type="project" value="UniProtKB-KW"/>
</dbReference>
<dbReference type="Pfam" id="PF18719">
    <property type="entry name" value="ArlS_N"/>
    <property type="match status" value="1"/>
</dbReference>
<evidence type="ECO:0000259" key="16">
    <source>
        <dbReference type="PROSITE" id="PS50109"/>
    </source>
</evidence>
<evidence type="ECO:0000256" key="11">
    <source>
        <dbReference type="ARBA" id="ARBA00022840"/>
    </source>
</evidence>
<evidence type="ECO:0000256" key="5">
    <source>
        <dbReference type="ARBA" id="ARBA00022475"/>
    </source>
</evidence>
<keyword evidence="7" id="KW-0808">Transferase</keyword>
<evidence type="ECO:0000256" key="10">
    <source>
        <dbReference type="ARBA" id="ARBA00022777"/>
    </source>
</evidence>
<dbReference type="FunFam" id="3.30.565.10:FF:000006">
    <property type="entry name" value="Sensor histidine kinase WalK"/>
    <property type="match status" value="1"/>
</dbReference>
<keyword evidence="11" id="KW-0067">ATP-binding</keyword>
<keyword evidence="19" id="KW-1185">Reference proteome</keyword>
<keyword evidence="9" id="KW-0547">Nucleotide-binding</keyword>
<dbReference type="OrthoDB" id="9786919at2"/>
<dbReference type="CDD" id="cd06225">
    <property type="entry name" value="HAMP"/>
    <property type="match status" value="1"/>
</dbReference>
<feature type="transmembrane region" description="Helical" evidence="15">
    <location>
        <begin position="7"/>
        <end position="30"/>
    </location>
</feature>
<evidence type="ECO:0000259" key="17">
    <source>
        <dbReference type="PROSITE" id="PS50885"/>
    </source>
</evidence>
<dbReference type="PANTHER" id="PTHR45436:SF5">
    <property type="entry name" value="SENSOR HISTIDINE KINASE TRCS"/>
    <property type="match status" value="1"/>
</dbReference>
<evidence type="ECO:0000256" key="13">
    <source>
        <dbReference type="ARBA" id="ARBA00023012"/>
    </source>
</evidence>
<dbReference type="InterPro" id="IPR004358">
    <property type="entry name" value="Sig_transdc_His_kin-like_C"/>
</dbReference>
<dbReference type="FunFam" id="1.10.287.130:FF:000001">
    <property type="entry name" value="Two-component sensor histidine kinase"/>
    <property type="match status" value="1"/>
</dbReference>
<keyword evidence="8 15" id="KW-0812">Transmembrane</keyword>
<keyword evidence="10 18" id="KW-0418">Kinase</keyword>
<dbReference type="InterPro" id="IPR036097">
    <property type="entry name" value="HisK_dim/P_sf"/>
</dbReference>
<evidence type="ECO:0000256" key="15">
    <source>
        <dbReference type="SAM" id="Phobius"/>
    </source>
</evidence>
<dbReference type="InterPro" id="IPR003594">
    <property type="entry name" value="HATPase_dom"/>
</dbReference>
<gene>
    <name evidence="18" type="ORF">UB32_03115</name>
</gene>
<dbReference type="SMART" id="SM00304">
    <property type="entry name" value="HAMP"/>
    <property type="match status" value="1"/>
</dbReference>
<dbReference type="CDD" id="cd00075">
    <property type="entry name" value="HATPase"/>
    <property type="match status" value="1"/>
</dbReference>
<dbReference type="SUPFAM" id="SSF158472">
    <property type="entry name" value="HAMP domain-like"/>
    <property type="match status" value="1"/>
</dbReference>
<feature type="domain" description="HAMP" evidence="17">
    <location>
        <begin position="182"/>
        <end position="236"/>
    </location>
</feature>
<keyword evidence="6" id="KW-0597">Phosphoprotein</keyword>
<evidence type="ECO:0000313" key="19">
    <source>
        <dbReference type="Proteomes" id="UP000032512"/>
    </source>
</evidence>
<evidence type="ECO:0000313" key="18">
    <source>
        <dbReference type="EMBL" id="KIY23330.1"/>
    </source>
</evidence>
<dbReference type="PROSITE" id="PS50109">
    <property type="entry name" value="HIS_KIN"/>
    <property type="match status" value="1"/>
</dbReference>
<dbReference type="PRINTS" id="PR00344">
    <property type="entry name" value="BCTRLSENSOR"/>
</dbReference>
<dbReference type="CDD" id="cd00082">
    <property type="entry name" value="HisKA"/>
    <property type="match status" value="1"/>
</dbReference>
<dbReference type="SUPFAM" id="SSF55874">
    <property type="entry name" value="ATPase domain of HSP90 chaperone/DNA topoisomerase II/histidine kinase"/>
    <property type="match status" value="1"/>
</dbReference>
<dbReference type="PANTHER" id="PTHR45436">
    <property type="entry name" value="SENSOR HISTIDINE KINASE YKOH"/>
    <property type="match status" value="1"/>
</dbReference>
<keyword evidence="12 15" id="KW-1133">Transmembrane helix</keyword>
<keyword evidence="5" id="KW-1003">Cell membrane</keyword>
<protein>
    <recommendedName>
        <fullName evidence="4">Signal transduction histidine-protein kinase ArlS</fullName>
        <ecNumber evidence="3">2.7.13.3</ecNumber>
    </recommendedName>
</protein>
<evidence type="ECO:0000256" key="7">
    <source>
        <dbReference type="ARBA" id="ARBA00022679"/>
    </source>
</evidence>
<evidence type="ECO:0000256" key="9">
    <source>
        <dbReference type="ARBA" id="ARBA00022741"/>
    </source>
</evidence>
<dbReference type="GO" id="GO:0005886">
    <property type="term" value="C:plasma membrane"/>
    <property type="evidence" value="ECO:0007669"/>
    <property type="project" value="UniProtKB-SubCell"/>
</dbReference>
<comment type="caution">
    <text evidence="18">The sequence shown here is derived from an EMBL/GenBank/DDBJ whole genome shotgun (WGS) entry which is preliminary data.</text>
</comment>
<evidence type="ECO:0000256" key="6">
    <source>
        <dbReference type="ARBA" id="ARBA00022553"/>
    </source>
</evidence>
<dbReference type="PROSITE" id="PS50885">
    <property type="entry name" value="HAMP"/>
    <property type="match status" value="1"/>
</dbReference>
<dbReference type="AlphaFoldDB" id="A0A0D6ZDI2"/>
<dbReference type="GO" id="GO:0000155">
    <property type="term" value="F:phosphorelay sensor kinase activity"/>
    <property type="evidence" value="ECO:0007669"/>
    <property type="project" value="InterPro"/>
</dbReference>
<dbReference type="Gene3D" id="6.10.340.10">
    <property type="match status" value="1"/>
</dbReference>
<dbReference type="Gene3D" id="1.10.287.130">
    <property type="match status" value="1"/>
</dbReference>
<comment type="catalytic activity">
    <reaction evidence="1">
        <text>ATP + protein L-histidine = ADP + protein N-phospho-L-histidine.</text>
        <dbReference type="EC" id="2.7.13.3"/>
    </reaction>
</comment>
<name>A0A0D6ZDI2_9BACI</name>
<accession>A0A0D6ZDI2</accession>
<reference evidence="18 19" key="1">
    <citation type="submission" date="2015-01" db="EMBL/GenBank/DDBJ databases">
        <title>Draft genome sequences of the supercritical CO2 tolerant bacteria Bacillus subterraneus MITOT1 and Bacillus cereus MIT0214.</title>
        <authorList>
            <person name="Peet K.C."/>
            <person name="Thompson J.R."/>
        </authorList>
    </citation>
    <scope>NUCLEOTIDE SEQUENCE [LARGE SCALE GENOMIC DNA]</scope>
    <source>
        <strain evidence="18 19">MITOT1</strain>
    </source>
</reference>
<sequence>MRITLKISLLTTAWMLLTLIIINIIVFILFMKTTVDMEKDTTIQKADDIVKYFQAETDYTPEQINSKLKALLTEHSYIRILQADNQVLYEVTNEKPLAEKIKGKYVDTQESERRGISLAKKEKQVLIVRVPLKEGLNVKGSLEIGKELIGLESRKDILLWILGVSSLLAVILSLLSGRWLANIIMRPITNMIQTMEDIERSGIPKKIIIHSETRDELQTLANTFNLMIDRLEENFEKQSQFVSDASHELKTPLTVIKSYANLLRRHGLKDQEMADEAIQAIHTEATRIQKMTETFLDVASLEKEVELEMNLVNLVSLCQSILKQLKHVYKRDIILHFEESPILILADELKIKQVIIILLDNAIKYSNKNIDVFLKKMEGNAIVCVEDHGIGIPQEEIENIFERFYRVDKARSRETGGSGLGLHIANRIVKLHKGEITLKSKEGEGTKVILHLPAGLELL</sequence>
<proteinExistence type="predicted"/>
<evidence type="ECO:0000256" key="8">
    <source>
        <dbReference type="ARBA" id="ARBA00022692"/>
    </source>
</evidence>
<evidence type="ECO:0000256" key="14">
    <source>
        <dbReference type="ARBA" id="ARBA00023136"/>
    </source>
</evidence>
<dbReference type="SMART" id="SM00388">
    <property type="entry name" value="HisKA"/>
    <property type="match status" value="1"/>
</dbReference>
<dbReference type="InterPro" id="IPR050428">
    <property type="entry name" value="TCS_sensor_his_kinase"/>
</dbReference>
<dbReference type="PATRIC" id="fig|285983.3.peg.2555"/>
<dbReference type="EC" id="2.7.13.3" evidence="3"/>
<evidence type="ECO:0000256" key="1">
    <source>
        <dbReference type="ARBA" id="ARBA00000085"/>
    </source>
</evidence>
<dbReference type="InterPro" id="IPR003661">
    <property type="entry name" value="HisK_dim/P_dom"/>
</dbReference>
<evidence type="ECO:0000256" key="3">
    <source>
        <dbReference type="ARBA" id="ARBA00012438"/>
    </source>
</evidence>
<dbReference type="InterPro" id="IPR005467">
    <property type="entry name" value="His_kinase_dom"/>
</dbReference>
<dbReference type="InterPro" id="IPR041610">
    <property type="entry name" value="ArlS_N"/>
</dbReference>
<dbReference type="InterPro" id="IPR003660">
    <property type="entry name" value="HAMP_dom"/>
</dbReference>